<dbReference type="InterPro" id="IPR023395">
    <property type="entry name" value="MCP_dom_sf"/>
</dbReference>
<dbReference type="EMBL" id="JADFTS010000002">
    <property type="protein sequence ID" value="KAF9619027.1"/>
    <property type="molecule type" value="Genomic_DNA"/>
</dbReference>
<accession>A0A835M796</accession>
<evidence type="ECO:0000256" key="3">
    <source>
        <dbReference type="ARBA" id="ARBA00023136"/>
    </source>
</evidence>
<dbReference type="Gene3D" id="1.50.40.10">
    <property type="entry name" value="Mitochondrial carrier domain"/>
    <property type="match status" value="1"/>
</dbReference>
<keyword evidence="2" id="KW-0812">Transmembrane</keyword>
<proteinExistence type="predicted"/>
<sequence length="106" mass="11707">MGFVLLSFQVWPTIKPFVNGGASGMLATCVIQPVDMIKVRIQLGQGSPLGAKNMVREEAWALYKVDCSASYSYWAGGKEVCTVFQEYKTGYKFDGGKNKKTKRTTP</sequence>
<dbReference type="AlphaFoldDB" id="A0A835M796"/>
<organism evidence="4 5">
    <name type="scientific">Coptis chinensis</name>
    <dbReference type="NCBI Taxonomy" id="261450"/>
    <lineage>
        <taxon>Eukaryota</taxon>
        <taxon>Viridiplantae</taxon>
        <taxon>Streptophyta</taxon>
        <taxon>Embryophyta</taxon>
        <taxon>Tracheophyta</taxon>
        <taxon>Spermatophyta</taxon>
        <taxon>Magnoliopsida</taxon>
        <taxon>Ranunculales</taxon>
        <taxon>Ranunculaceae</taxon>
        <taxon>Coptidoideae</taxon>
        <taxon>Coptis</taxon>
    </lineage>
</organism>
<dbReference type="Pfam" id="PF00153">
    <property type="entry name" value="Mito_carr"/>
    <property type="match status" value="1"/>
</dbReference>
<keyword evidence="5" id="KW-1185">Reference proteome</keyword>
<reference evidence="4 5" key="1">
    <citation type="submission" date="2020-10" db="EMBL/GenBank/DDBJ databases">
        <title>The Coptis chinensis genome and diversification of protoberbering-type alkaloids.</title>
        <authorList>
            <person name="Wang B."/>
            <person name="Shu S."/>
            <person name="Song C."/>
            <person name="Liu Y."/>
        </authorList>
    </citation>
    <scope>NUCLEOTIDE SEQUENCE [LARGE SCALE GENOMIC DNA]</scope>
    <source>
        <strain evidence="4">HL-2020</strain>
        <tissue evidence="4">Leaf</tissue>
    </source>
</reference>
<dbReference type="OrthoDB" id="1661350at2759"/>
<dbReference type="InterPro" id="IPR018108">
    <property type="entry name" value="MCP_transmembrane"/>
</dbReference>
<protein>
    <submittedName>
        <fullName evidence="4">Uncharacterized protein</fullName>
    </submittedName>
</protein>
<evidence type="ECO:0000256" key="2">
    <source>
        <dbReference type="ARBA" id="ARBA00022692"/>
    </source>
</evidence>
<keyword evidence="3" id="KW-0472">Membrane</keyword>
<evidence type="ECO:0000256" key="1">
    <source>
        <dbReference type="ARBA" id="ARBA00004141"/>
    </source>
</evidence>
<comment type="caution">
    <text evidence="4">The sequence shown here is derived from an EMBL/GenBank/DDBJ whole genome shotgun (WGS) entry which is preliminary data.</text>
</comment>
<dbReference type="GO" id="GO:0016020">
    <property type="term" value="C:membrane"/>
    <property type="evidence" value="ECO:0007669"/>
    <property type="project" value="UniProtKB-SubCell"/>
</dbReference>
<evidence type="ECO:0000313" key="4">
    <source>
        <dbReference type="EMBL" id="KAF9619027.1"/>
    </source>
</evidence>
<name>A0A835M796_9MAGN</name>
<dbReference type="Proteomes" id="UP000631114">
    <property type="component" value="Unassembled WGS sequence"/>
</dbReference>
<evidence type="ECO:0000313" key="5">
    <source>
        <dbReference type="Proteomes" id="UP000631114"/>
    </source>
</evidence>
<comment type="subcellular location">
    <subcellularLocation>
        <location evidence="1">Membrane</location>
        <topology evidence="1">Multi-pass membrane protein</topology>
    </subcellularLocation>
</comment>
<gene>
    <name evidence="4" type="ORF">IFM89_004371</name>
</gene>
<dbReference type="SUPFAM" id="SSF103506">
    <property type="entry name" value="Mitochondrial carrier"/>
    <property type="match status" value="1"/>
</dbReference>